<feature type="domain" description="Prepilin type IV endopeptidase peptidase" evidence="3">
    <location>
        <begin position="4"/>
        <end position="109"/>
    </location>
</feature>
<keyword evidence="2" id="KW-0812">Transmembrane</keyword>
<dbReference type="Pfam" id="PF01478">
    <property type="entry name" value="Peptidase_A24"/>
    <property type="match status" value="1"/>
</dbReference>
<dbReference type="PANTHER" id="PTHR30487:SF0">
    <property type="entry name" value="PREPILIN LEADER PEPTIDASE_N-METHYLTRANSFERASE-RELATED"/>
    <property type="match status" value="1"/>
</dbReference>
<dbReference type="GeneID" id="95571453"/>
<evidence type="ECO:0000313" key="5">
    <source>
        <dbReference type="Proteomes" id="UP000006228"/>
    </source>
</evidence>
<name>E8MD41_PHOS4</name>
<dbReference type="Gene3D" id="1.20.120.1220">
    <property type="match status" value="1"/>
</dbReference>
<feature type="transmembrane region" description="Helical" evidence="2">
    <location>
        <begin position="94"/>
        <end position="112"/>
    </location>
</feature>
<dbReference type="AlphaFoldDB" id="E8MD41"/>
<gene>
    <name evidence="4" type="ORF">VISI1226_15791</name>
</gene>
<dbReference type="Proteomes" id="UP000006228">
    <property type="component" value="Unassembled WGS sequence"/>
</dbReference>
<comment type="caution">
    <text evidence="4">The sequence shown here is derived from an EMBL/GenBank/DDBJ whole genome shotgun (WGS) entry which is preliminary data.</text>
</comment>
<dbReference type="GO" id="GO:0005886">
    <property type="term" value="C:plasma membrane"/>
    <property type="evidence" value="ECO:0007669"/>
    <property type="project" value="TreeGrafter"/>
</dbReference>
<dbReference type="InterPro" id="IPR000045">
    <property type="entry name" value="Prepilin_IV_endopep_pep"/>
</dbReference>
<dbReference type="InterPro" id="IPR050882">
    <property type="entry name" value="Prepilin_peptidase/N-MTase"/>
</dbReference>
<protein>
    <recommendedName>
        <fullName evidence="3">Prepilin type IV endopeptidase peptidase domain-containing protein</fullName>
    </recommendedName>
</protein>
<dbReference type="RefSeq" id="WP_008081367.1">
    <property type="nucleotide sequence ID" value="NZ_AEVT01000117.1"/>
</dbReference>
<feature type="transmembrane region" description="Helical" evidence="2">
    <location>
        <begin position="27"/>
        <end position="44"/>
    </location>
</feature>
<keyword evidence="2" id="KW-1133">Transmembrane helix</keyword>
<dbReference type="eggNOG" id="COG4960">
    <property type="taxonomic scope" value="Bacteria"/>
</dbReference>
<comment type="similarity">
    <text evidence="1">Belongs to the peptidase A24 family.</text>
</comment>
<organism evidence="4 5">
    <name type="scientific">Vibrio sinaloensis DSM 21326</name>
    <dbReference type="NCBI Taxonomy" id="945550"/>
    <lineage>
        <taxon>Bacteria</taxon>
        <taxon>Pseudomonadati</taxon>
        <taxon>Pseudomonadota</taxon>
        <taxon>Gammaproteobacteria</taxon>
        <taxon>Vibrionales</taxon>
        <taxon>Vibrionaceae</taxon>
        <taxon>Vibrio</taxon>
        <taxon>Vibrio oreintalis group</taxon>
    </lineage>
</organism>
<reference evidence="4 5" key="1">
    <citation type="journal article" date="2012" name="Int. J. Syst. Evol. Microbiol.">
        <title>Vibrio caribbeanicus sp. nov., isolated from the marine sponge Scleritoderma cyanea.</title>
        <authorList>
            <person name="Hoffmann M."/>
            <person name="Monday S.R."/>
            <person name="Allard M.W."/>
            <person name="Strain E.A."/>
            <person name="Whittaker P."/>
            <person name="Naum M."/>
            <person name="McCarthy P.J."/>
            <person name="Lopez J.V."/>
            <person name="Fischer M."/>
            <person name="Brown E.W."/>
        </authorList>
    </citation>
    <scope>NUCLEOTIDE SEQUENCE [LARGE SCALE GENOMIC DNA]</scope>
    <source>
        <strain evidence="5">DSMZ 21326</strain>
    </source>
</reference>
<dbReference type="GO" id="GO:0006465">
    <property type="term" value="P:signal peptide processing"/>
    <property type="evidence" value="ECO:0007669"/>
    <property type="project" value="TreeGrafter"/>
</dbReference>
<evidence type="ECO:0000256" key="2">
    <source>
        <dbReference type="SAM" id="Phobius"/>
    </source>
</evidence>
<dbReference type="PANTHER" id="PTHR30487">
    <property type="entry name" value="TYPE 4 PREPILIN-LIKE PROTEINS LEADER PEPTIDE-PROCESSING ENZYME"/>
    <property type="match status" value="1"/>
</dbReference>
<feature type="transmembrane region" description="Helical" evidence="2">
    <location>
        <begin position="51"/>
        <end position="74"/>
    </location>
</feature>
<sequence>MEYFIWFVLLMIAVSDAREHRIPNVLLILTLVLCVAKMLVQPTLSPSFTEALMGGGAMFFGALVLHLLRVMAPGDVKLLGVVGFWLGWGHLMDISLWIAVASILVGSVYALIKAAGKEESVKHQLERYKMLFAYGRTAPKDVAEEQAQKLRMPFAPIVVIGLALQSYF</sequence>
<evidence type="ECO:0000313" key="4">
    <source>
        <dbReference type="EMBL" id="EGA68217.1"/>
    </source>
</evidence>
<dbReference type="GO" id="GO:0004190">
    <property type="term" value="F:aspartic-type endopeptidase activity"/>
    <property type="evidence" value="ECO:0007669"/>
    <property type="project" value="InterPro"/>
</dbReference>
<evidence type="ECO:0000259" key="3">
    <source>
        <dbReference type="Pfam" id="PF01478"/>
    </source>
</evidence>
<dbReference type="EMBL" id="AEVT01000117">
    <property type="protein sequence ID" value="EGA68217.1"/>
    <property type="molecule type" value="Genomic_DNA"/>
</dbReference>
<proteinExistence type="inferred from homology"/>
<evidence type="ECO:0000256" key="1">
    <source>
        <dbReference type="ARBA" id="ARBA00005801"/>
    </source>
</evidence>
<dbReference type="OrthoDB" id="5905525at2"/>
<keyword evidence="2" id="KW-0472">Membrane</keyword>
<accession>E8MD41</accession>